<name>H1SDB8_9BURK</name>
<organism evidence="2 3">
    <name type="scientific">Cupriavidus basilensis OR16</name>
    <dbReference type="NCBI Taxonomy" id="1127483"/>
    <lineage>
        <taxon>Bacteria</taxon>
        <taxon>Pseudomonadati</taxon>
        <taxon>Pseudomonadota</taxon>
        <taxon>Betaproteobacteria</taxon>
        <taxon>Burkholderiales</taxon>
        <taxon>Burkholderiaceae</taxon>
        <taxon>Cupriavidus</taxon>
    </lineage>
</organism>
<evidence type="ECO:0000313" key="2">
    <source>
        <dbReference type="EMBL" id="EHP39487.1"/>
    </source>
</evidence>
<sequence length="161" mass="17551">MNRDGRMTDSSDDTAATQTPSNETGSAEDAFAQTARRARHELLRANERAESTFYETLRDAAPGDFHALAAAQLDLNQSIAKFAERYREAIAVAIAERARLLATFPSAVTVDNEVSHAMGGPLSALVKHLAKHLARQRVAALTRLDANVHTPGTRSTKRVKR</sequence>
<evidence type="ECO:0000313" key="3">
    <source>
        <dbReference type="Proteomes" id="UP000005808"/>
    </source>
</evidence>
<dbReference type="AlphaFoldDB" id="H1SDB8"/>
<accession>H1SDB8</accession>
<proteinExistence type="predicted"/>
<dbReference type="Proteomes" id="UP000005808">
    <property type="component" value="Unassembled WGS sequence"/>
</dbReference>
<comment type="caution">
    <text evidence="2">The sequence shown here is derived from an EMBL/GenBank/DDBJ whole genome shotgun (WGS) entry which is preliminary data.</text>
</comment>
<dbReference type="PATRIC" id="fig|1127483.3.peg.6227"/>
<protein>
    <submittedName>
        <fullName evidence="2">Uncharacterized protein</fullName>
    </submittedName>
</protein>
<dbReference type="EMBL" id="AHJE01000090">
    <property type="protein sequence ID" value="EHP39487.1"/>
    <property type="molecule type" value="Genomic_DNA"/>
</dbReference>
<feature type="region of interest" description="Disordered" evidence="1">
    <location>
        <begin position="1"/>
        <end position="37"/>
    </location>
</feature>
<reference evidence="2 3" key="1">
    <citation type="journal article" date="2012" name="J. Bacteriol.">
        <title>De Novo Genome Project of Cupriavidus basilensis OR16.</title>
        <authorList>
            <person name="Cserhati M."/>
            <person name="Kriszt B."/>
            <person name="Szoboszlay S."/>
            <person name="Toth A."/>
            <person name="Szabo I."/>
            <person name="Tancsics A."/>
            <person name="Nagy I."/>
            <person name="Horvath B."/>
            <person name="Nagy I."/>
            <person name="Kukolya J."/>
        </authorList>
    </citation>
    <scope>NUCLEOTIDE SEQUENCE [LARGE SCALE GENOMIC DNA]</scope>
    <source>
        <strain evidence="2 3">OR16</strain>
    </source>
</reference>
<evidence type="ECO:0000256" key="1">
    <source>
        <dbReference type="SAM" id="MobiDB-lite"/>
    </source>
</evidence>
<gene>
    <name evidence="2" type="ORF">OR16_31219</name>
</gene>